<evidence type="ECO:0000313" key="1">
    <source>
        <dbReference type="EMBL" id="KAI9507786.1"/>
    </source>
</evidence>
<comment type="caution">
    <text evidence="1">The sequence shown here is derived from an EMBL/GenBank/DDBJ whole genome shotgun (WGS) entry which is preliminary data.</text>
</comment>
<reference evidence="1" key="1">
    <citation type="submission" date="2021-03" db="EMBL/GenBank/DDBJ databases">
        <title>Evolutionary priming and transition to the ectomycorrhizal habit in an iconic lineage of mushroom-forming fungi: is preadaptation a requirement?</title>
        <authorList>
            <consortium name="DOE Joint Genome Institute"/>
            <person name="Looney B.P."/>
            <person name="Miyauchi S."/>
            <person name="Morin E."/>
            <person name="Drula E."/>
            <person name="Courty P.E."/>
            <person name="Chicoki N."/>
            <person name="Fauchery L."/>
            <person name="Kohler A."/>
            <person name="Kuo A."/>
            <person name="LaButti K."/>
            <person name="Pangilinan J."/>
            <person name="Lipzen A."/>
            <person name="Riley R."/>
            <person name="Andreopoulos W."/>
            <person name="He G."/>
            <person name="Johnson J."/>
            <person name="Barry K.W."/>
            <person name="Grigoriev I.V."/>
            <person name="Nagy L."/>
            <person name="Hibbett D."/>
            <person name="Henrissat B."/>
            <person name="Matheny P.B."/>
            <person name="Labbe J."/>
            <person name="Martin A.F."/>
        </authorList>
    </citation>
    <scope>NUCLEOTIDE SEQUENCE</scope>
    <source>
        <strain evidence="1">BPL698</strain>
    </source>
</reference>
<evidence type="ECO:0000313" key="2">
    <source>
        <dbReference type="Proteomes" id="UP001207468"/>
    </source>
</evidence>
<dbReference type="EMBL" id="JAGFNK010000112">
    <property type="protein sequence ID" value="KAI9507786.1"/>
    <property type="molecule type" value="Genomic_DNA"/>
</dbReference>
<gene>
    <name evidence="1" type="ORF">F5148DRAFT_72282</name>
</gene>
<organism evidence="1 2">
    <name type="scientific">Russula earlei</name>
    <dbReference type="NCBI Taxonomy" id="71964"/>
    <lineage>
        <taxon>Eukaryota</taxon>
        <taxon>Fungi</taxon>
        <taxon>Dikarya</taxon>
        <taxon>Basidiomycota</taxon>
        <taxon>Agaricomycotina</taxon>
        <taxon>Agaricomycetes</taxon>
        <taxon>Russulales</taxon>
        <taxon>Russulaceae</taxon>
        <taxon>Russula</taxon>
    </lineage>
</organism>
<accession>A0ACC0U8L0</accession>
<dbReference type="Proteomes" id="UP001207468">
    <property type="component" value="Unassembled WGS sequence"/>
</dbReference>
<name>A0ACC0U8L0_9AGAM</name>
<protein>
    <submittedName>
        <fullName evidence="1">Quinone oxidoreductase</fullName>
    </submittedName>
</protein>
<sequence length="338" mass="36604">MEKMRAILVKDGIGPLDNLYIGETDIPTLKSQEVLVKIAAFALNRMDISQRKGFYPPPSGTSEILGVEFSGRIVALGPNTSTRWTIGDEVLGLASGGAYAEFIAVIETHILAKPPQLSWVEAASIPEAFITAFQALALVGDIKRGEDVLVHAAASGVGIAAVQLARFYGARTIIVTASTTDKLDFLLSLPAGATHAANYKKENFVNVTNDATGGKGVDLIIDTVGQAHFSRNLDALAMDGRMTMLSLISGFEISSLDLRPILAKRLRIQGSTLRSRSTDYKSEVFKRFGELLCFFTGSEGNGPIRTYIHKVYPWTDIREATRVMEADQNIGKIVVEIV</sequence>
<proteinExistence type="predicted"/>
<keyword evidence="2" id="KW-1185">Reference proteome</keyword>